<keyword evidence="1" id="KW-0808">Transferase</keyword>
<dbReference type="Proteomes" id="UP000194903">
    <property type="component" value="Unassembled WGS sequence"/>
</dbReference>
<dbReference type="GO" id="GO:0050797">
    <property type="term" value="F:thymidylate synthase (FAD) activity"/>
    <property type="evidence" value="ECO:0007669"/>
    <property type="project" value="UniProtKB-UniRule"/>
</dbReference>
<keyword evidence="3" id="KW-1185">Reference proteome</keyword>
<feature type="binding site" evidence="1">
    <location>
        <begin position="181"/>
        <end position="183"/>
    </location>
    <ligand>
        <name>FAD</name>
        <dbReference type="ChEBI" id="CHEBI:57692"/>
        <note>ligand shared between neighboring subunits</note>
    </ligand>
</feature>
<comment type="caution">
    <text evidence="2">The sequence shown here is derived from an EMBL/GenBank/DDBJ whole genome shotgun (WGS) entry which is preliminary data.</text>
</comment>
<feature type="binding site" description="in other chain" evidence="1">
    <location>
        <begin position="89"/>
        <end position="91"/>
    </location>
    <ligand>
        <name>dUMP</name>
        <dbReference type="ChEBI" id="CHEBI:246422"/>
        <note>ligand shared between dimeric partners</note>
    </ligand>
</feature>
<comment type="function">
    <text evidence="1">Catalyzes the reductive methylation of 2'-deoxyuridine-5'-monophosphate (dUMP) to 2'-deoxythymidine-5'-monophosphate (dTMP) while utilizing 5,10-methylenetetrahydrofolate (mTHF) as the methyl donor, and NADPH and FADH(2) as the reductant.</text>
</comment>
<dbReference type="SUPFAM" id="SSF69796">
    <property type="entry name" value="Thymidylate synthase-complementing protein Thy1"/>
    <property type="match status" value="1"/>
</dbReference>
<keyword evidence="1" id="KW-0285">Flavoprotein</keyword>
<comment type="catalytic activity">
    <reaction evidence="1">
        <text>dUMP + (6R)-5,10-methylene-5,6,7,8-tetrahydrofolate + NADPH + H(+) = dTMP + (6S)-5,6,7,8-tetrahydrofolate + NADP(+)</text>
        <dbReference type="Rhea" id="RHEA:29043"/>
        <dbReference type="ChEBI" id="CHEBI:15378"/>
        <dbReference type="ChEBI" id="CHEBI:15636"/>
        <dbReference type="ChEBI" id="CHEBI:57453"/>
        <dbReference type="ChEBI" id="CHEBI:57783"/>
        <dbReference type="ChEBI" id="CHEBI:58349"/>
        <dbReference type="ChEBI" id="CHEBI:63528"/>
        <dbReference type="ChEBI" id="CHEBI:246422"/>
        <dbReference type="EC" id="2.1.1.148"/>
    </reaction>
</comment>
<dbReference type="Pfam" id="PF02511">
    <property type="entry name" value="Thy1"/>
    <property type="match status" value="1"/>
</dbReference>
<gene>
    <name evidence="1" type="primary">thyX</name>
    <name evidence="2" type="ORF">CBW42_11390</name>
</gene>
<comment type="cofactor">
    <cofactor evidence="1">
        <name>FAD</name>
        <dbReference type="ChEBI" id="CHEBI:57692"/>
    </cofactor>
    <text evidence="1">Binds 4 FAD per tetramer. Each FAD binding site is formed by three monomers.</text>
</comment>
<accession>A0A252F1U0</accession>
<feature type="binding site" evidence="1">
    <location>
        <position position="187"/>
    </location>
    <ligand>
        <name>FAD</name>
        <dbReference type="ChEBI" id="CHEBI:57692"/>
        <note>ligand shared between neighboring subunits</note>
    </ligand>
</feature>
<feature type="binding site" description="in other chain" evidence="1">
    <location>
        <position position="165"/>
    </location>
    <ligand>
        <name>dUMP</name>
        <dbReference type="ChEBI" id="CHEBI:246422"/>
        <note>ligand shared between dimeric partners</note>
    </ligand>
</feature>
<dbReference type="CDD" id="cd20175">
    <property type="entry name" value="ThyX"/>
    <property type="match status" value="1"/>
</dbReference>
<protein>
    <recommendedName>
        <fullName evidence="1">Flavin-dependent thymidylate synthase</fullName>
        <shortName evidence="1">FDTS</shortName>
        <ecNumber evidence="1">2.1.1.148</ecNumber>
    </recommendedName>
    <alternativeName>
        <fullName evidence="1">FAD-dependent thymidylate synthase</fullName>
    </alternativeName>
    <alternativeName>
        <fullName evidence="1">Thymidylate synthase ThyX</fullName>
        <shortName evidence="1">TS</shortName>
        <shortName evidence="1">TSase</shortName>
    </alternativeName>
</protein>
<keyword evidence="1" id="KW-0521">NADP</keyword>
<evidence type="ECO:0000256" key="1">
    <source>
        <dbReference type="HAMAP-Rule" id="MF_01408"/>
    </source>
</evidence>
<feature type="binding site" evidence="1">
    <location>
        <position position="192"/>
    </location>
    <ligand>
        <name>dUMP</name>
        <dbReference type="ChEBI" id="CHEBI:246422"/>
        <note>ligand shared between dimeric partners</note>
    </ligand>
</feature>
<feature type="binding site" evidence="1">
    <location>
        <begin position="79"/>
        <end position="81"/>
    </location>
    <ligand>
        <name>FAD</name>
        <dbReference type="ChEBI" id="CHEBI:57692"/>
        <note>ligand shared between neighboring subunits</note>
    </ligand>
</feature>
<feature type="binding site" evidence="1">
    <location>
        <position position="55"/>
    </location>
    <ligand>
        <name>FAD</name>
        <dbReference type="ChEBI" id="CHEBI:57692"/>
        <note>ligand shared between neighboring subunits</note>
    </ligand>
</feature>
<dbReference type="GO" id="GO:0032259">
    <property type="term" value="P:methylation"/>
    <property type="evidence" value="ECO:0007669"/>
    <property type="project" value="UniProtKB-KW"/>
</dbReference>
<dbReference type="EC" id="2.1.1.148" evidence="1"/>
<comment type="subunit">
    <text evidence="1">Homotetramer.</text>
</comment>
<dbReference type="GO" id="GO:0050660">
    <property type="term" value="F:flavin adenine dinucleotide binding"/>
    <property type="evidence" value="ECO:0007669"/>
    <property type="project" value="UniProtKB-UniRule"/>
</dbReference>
<reference evidence="2 3" key="1">
    <citation type="submission" date="2017-05" db="EMBL/GenBank/DDBJ databases">
        <title>Butyricicoccus porcorum sp. nov. a butyrate-producing bacterium from the swine intestinal tract.</title>
        <authorList>
            <person name="Trachsel J."/>
            <person name="Humphrey S."/>
            <person name="Allen H.K."/>
        </authorList>
    </citation>
    <scope>NUCLEOTIDE SEQUENCE [LARGE SCALE GENOMIC DNA]</scope>
    <source>
        <strain evidence="2">BB10</strain>
    </source>
</reference>
<dbReference type="GO" id="GO:0006231">
    <property type="term" value="P:dTMP biosynthetic process"/>
    <property type="evidence" value="ECO:0007669"/>
    <property type="project" value="UniProtKB-UniRule"/>
</dbReference>
<keyword evidence="1" id="KW-0274">FAD</keyword>
<dbReference type="NCBIfam" id="TIGR02170">
    <property type="entry name" value="thyX"/>
    <property type="match status" value="1"/>
</dbReference>
<proteinExistence type="inferred from homology"/>
<keyword evidence="1" id="KW-0545">Nucleotide biosynthesis</keyword>
<dbReference type="PANTHER" id="PTHR34934">
    <property type="entry name" value="FLAVIN-DEPENDENT THYMIDYLATE SYNTHASE"/>
    <property type="match status" value="1"/>
</dbReference>
<dbReference type="AlphaFoldDB" id="A0A252F1U0"/>
<sequence length="258" mass="29302">MNVKLIAYTPMPEQLISAAAKTCYSAATVDTLLDGLDEEKTQSYLTMLTEIGHESPIEHASFTFAIEGISRSLLAQITRHRMASFSVQSQRYVREHAFEFVIPHEIEAIPEAKEAFLKAMEDDQKTYENLTAILQERHMQTFLAEGCSEKEARRKAEKKAIEDARYVLPNACATKMVMTANARSLYNFFRLRCCNRAQWEIRELAEEMYRQVYAVAPTLFHKAGPSCTCGTCSEGKMSCGKAQEVREKYERIRAEAGK</sequence>
<dbReference type="InterPro" id="IPR036098">
    <property type="entry name" value="Thymidylate_synthase_ThyX_sf"/>
</dbReference>
<dbReference type="Gene3D" id="3.30.1360.170">
    <property type="match status" value="1"/>
</dbReference>
<comment type="pathway">
    <text evidence="1">Pyrimidine metabolism; dTTP biosynthesis.</text>
</comment>
<dbReference type="GO" id="GO:0070402">
    <property type="term" value="F:NADPH binding"/>
    <property type="evidence" value="ECO:0007669"/>
    <property type="project" value="TreeGrafter"/>
</dbReference>
<dbReference type="GO" id="GO:0004799">
    <property type="term" value="F:thymidylate synthase activity"/>
    <property type="evidence" value="ECO:0007669"/>
    <property type="project" value="TreeGrafter"/>
</dbReference>
<evidence type="ECO:0000313" key="3">
    <source>
        <dbReference type="Proteomes" id="UP000194903"/>
    </source>
</evidence>
<organism evidence="2 3">
    <name type="scientific">Butyricicoccus porcorum</name>
    <dbReference type="NCBI Taxonomy" id="1945634"/>
    <lineage>
        <taxon>Bacteria</taxon>
        <taxon>Bacillati</taxon>
        <taxon>Bacillota</taxon>
        <taxon>Clostridia</taxon>
        <taxon>Eubacteriales</taxon>
        <taxon>Butyricicoccaceae</taxon>
        <taxon>Butyricicoccus</taxon>
    </lineage>
</organism>
<dbReference type="PANTHER" id="PTHR34934:SF1">
    <property type="entry name" value="FLAVIN-DEPENDENT THYMIDYLATE SYNTHASE"/>
    <property type="match status" value="1"/>
</dbReference>
<dbReference type="OrthoDB" id="9780625at2"/>
<dbReference type="UniPathway" id="UPA00575"/>
<dbReference type="EMBL" id="NHOC01000010">
    <property type="protein sequence ID" value="OUM19758.1"/>
    <property type="molecule type" value="Genomic_DNA"/>
</dbReference>
<dbReference type="InterPro" id="IPR003669">
    <property type="entry name" value="Thymidylate_synthase_ThyX"/>
</dbReference>
<comment type="caution">
    <text evidence="1">Lacks conserved residue(s) required for the propagation of feature annotation.</text>
</comment>
<keyword evidence="1" id="KW-0489">Methyltransferase</keyword>
<evidence type="ECO:0000313" key="2">
    <source>
        <dbReference type="EMBL" id="OUM19758.1"/>
    </source>
</evidence>
<feature type="active site" description="Involved in ionization of N3 of dUMP, leading to its activation" evidence="1">
    <location>
        <position position="192"/>
    </location>
</feature>
<dbReference type="PROSITE" id="PS51331">
    <property type="entry name" value="THYX"/>
    <property type="match status" value="1"/>
</dbReference>
<dbReference type="RefSeq" id="WP_087021550.1">
    <property type="nucleotide sequence ID" value="NZ_NHOC01000010.1"/>
</dbReference>
<comment type="similarity">
    <text evidence="1">Belongs to the thymidylate synthase ThyX family.</text>
</comment>
<dbReference type="HAMAP" id="MF_01408">
    <property type="entry name" value="ThyX"/>
    <property type="match status" value="1"/>
</dbReference>
<name>A0A252F1U0_9FIRM</name>
<feature type="binding site" evidence="1">
    <location>
        <begin position="76"/>
        <end position="79"/>
    </location>
    <ligand>
        <name>dUMP</name>
        <dbReference type="ChEBI" id="CHEBI:246422"/>
        <note>ligand shared between dimeric partners</note>
    </ligand>
</feature>
<dbReference type="GO" id="GO:0006235">
    <property type="term" value="P:dTTP biosynthetic process"/>
    <property type="evidence" value="ECO:0007669"/>
    <property type="project" value="UniProtKB-UniRule"/>
</dbReference>